<keyword evidence="3" id="KW-1185">Reference proteome</keyword>
<dbReference type="VEuPathDB" id="FungiDB:BD410DRAFT_781447"/>
<dbReference type="EMBL" id="ML170157">
    <property type="protein sequence ID" value="TDL28888.1"/>
    <property type="molecule type" value="Genomic_DNA"/>
</dbReference>
<dbReference type="SUPFAM" id="SSF81383">
    <property type="entry name" value="F-box domain"/>
    <property type="match status" value="1"/>
</dbReference>
<evidence type="ECO:0000313" key="2">
    <source>
        <dbReference type="EMBL" id="TDL28888.1"/>
    </source>
</evidence>
<dbReference type="InterPro" id="IPR001810">
    <property type="entry name" value="F-box_dom"/>
</dbReference>
<dbReference type="OrthoDB" id="3226064at2759"/>
<organism evidence="2 3">
    <name type="scientific">Rickenella mellea</name>
    <dbReference type="NCBI Taxonomy" id="50990"/>
    <lineage>
        <taxon>Eukaryota</taxon>
        <taxon>Fungi</taxon>
        <taxon>Dikarya</taxon>
        <taxon>Basidiomycota</taxon>
        <taxon>Agaricomycotina</taxon>
        <taxon>Agaricomycetes</taxon>
        <taxon>Hymenochaetales</taxon>
        <taxon>Rickenellaceae</taxon>
        <taxon>Rickenella</taxon>
    </lineage>
</organism>
<dbReference type="InterPro" id="IPR036047">
    <property type="entry name" value="F-box-like_dom_sf"/>
</dbReference>
<feature type="domain" description="F-box" evidence="1">
    <location>
        <begin position="5"/>
        <end position="54"/>
    </location>
</feature>
<gene>
    <name evidence="2" type="ORF">BD410DRAFT_781447</name>
</gene>
<reference evidence="2 3" key="1">
    <citation type="submission" date="2018-06" db="EMBL/GenBank/DDBJ databases">
        <title>A transcriptomic atlas of mushroom development highlights an independent origin of complex multicellularity.</title>
        <authorList>
            <consortium name="DOE Joint Genome Institute"/>
            <person name="Krizsan K."/>
            <person name="Almasi E."/>
            <person name="Merenyi Z."/>
            <person name="Sahu N."/>
            <person name="Viragh M."/>
            <person name="Koszo T."/>
            <person name="Mondo S."/>
            <person name="Kiss B."/>
            <person name="Balint B."/>
            <person name="Kues U."/>
            <person name="Barry K."/>
            <person name="Hegedus J.C."/>
            <person name="Henrissat B."/>
            <person name="Johnson J."/>
            <person name="Lipzen A."/>
            <person name="Ohm R."/>
            <person name="Nagy I."/>
            <person name="Pangilinan J."/>
            <person name="Yan J."/>
            <person name="Xiong Y."/>
            <person name="Grigoriev I.V."/>
            <person name="Hibbett D.S."/>
            <person name="Nagy L.G."/>
        </authorList>
    </citation>
    <scope>NUCLEOTIDE SEQUENCE [LARGE SCALE GENOMIC DNA]</scope>
    <source>
        <strain evidence="2 3">SZMC22713</strain>
    </source>
</reference>
<dbReference type="Proteomes" id="UP000294933">
    <property type="component" value="Unassembled WGS sequence"/>
</dbReference>
<name>A0A4Y7QNN4_9AGAM</name>
<dbReference type="Gene3D" id="1.20.1280.50">
    <property type="match status" value="1"/>
</dbReference>
<dbReference type="PROSITE" id="PS50181">
    <property type="entry name" value="FBOX"/>
    <property type="match status" value="1"/>
</dbReference>
<evidence type="ECO:0000259" key="1">
    <source>
        <dbReference type="PROSITE" id="PS50181"/>
    </source>
</evidence>
<evidence type="ECO:0000313" key="3">
    <source>
        <dbReference type="Proteomes" id="UP000294933"/>
    </source>
</evidence>
<dbReference type="AlphaFoldDB" id="A0A4Y7QNN4"/>
<proteinExistence type="predicted"/>
<sequence length="424" mass="48232">MDINPFNLLQIPVEITELALVLAHPKDVARFAQTCRAARALVYDSRDQHLWRRMFLAHPFDDPRMNSLGSVSPDALSYDWKSELQRRVSAADIIRKCGDTDPLVRTAALQTLVSVIMNAPPVITDDRSQSKSLSWIMEVIDDGALFRVENHTEEEVQLTARLRCYLGFFDEDKVGRPSAELRTVARCFVYDLRNYSSSNRWGPYIRDNSRRVNWKHVEAIITVVYLNLVHLGGMWQDTRPPLGVEATRAYSAPGSLHRDPRDWAGVEGCWRRYVCFMDYRDLFAFNFSTTTDVGPYDPSFFEDVDFNEAVRLIELRLRVTNYTNTPSTYPKIEFTGLSRGANGQEAKVRGSVSMGDDGVVRWRFRWKSSIYDGHSQWSSEGIQIGCVGSAAGIVGTWTGAQHEDGEPAGPFWLWKVNDDHPTHV</sequence>
<accession>A0A4Y7QNN4</accession>
<protein>
    <recommendedName>
        <fullName evidence="1">F-box domain-containing protein</fullName>
    </recommendedName>
</protein>
<dbReference type="STRING" id="50990.A0A4Y7QNN4"/>